<evidence type="ECO:0000256" key="7">
    <source>
        <dbReference type="ARBA" id="ARBA00023136"/>
    </source>
</evidence>
<evidence type="ECO:0000313" key="14">
    <source>
        <dbReference type="EMBL" id="GFH58574.1"/>
    </source>
</evidence>
<protein>
    <recommendedName>
        <fullName evidence="10">Oxidation resistance protein 1</fullName>
    </recommendedName>
</protein>
<feature type="compositionally biased region" description="Basic and acidic residues" evidence="11">
    <location>
        <begin position="15"/>
        <end position="39"/>
    </location>
</feature>
<keyword evidence="15" id="KW-1185">Reference proteome</keyword>
<evidence type="ECO:0000256" key="6">
    <source>
        <dbReference type="ARBA" id="ARBA00023128"/>
    </source>
</evidence>
<dbReference type="SMART" id="SM00584">
    <property type="entry name" value="TLDc"/>
    <property type="match status" value="1"/>
</dbReference>
<dbReference type="GO" id="GO:0012505">
    <property type="term" value="C:endomembrane system"/>
    <property type="evidence" value="ECO:0007669"/>
    <property type="project" value="UniProtKB-SubCell"/>
</dbReference>
<dbReference type="InterPro" id="IPR035969">
    <property type="entry name" value="Rab-GAP_TBC_sf"/>
</dbReference>
<dbReference type="PROSITE" id="PS51886">
    <property type="entry name" value="TLDC"/>
    <property type="match status" value="1"/>
</dbReference>
<dbReference type="GO" id="GO:0005739">
    <property type="term" value="C:mitochondrion"/>
    <property type="evidence" value="ECO:0007669"/>
    <property type="project" value="UniProtKB-SubCell"/>
</dbReference>
<reference evidence="14 15" key="1">
    <citation type="journal article" date="2021" name="Sci. Rep.">
        <title>The genome of the diatom Chaetoceros tenuissimus carries an ancient integrated fragment of an extant virus.</title>
        <authorList>
            <person name="Hongo Y."/>
            <person name="Kimura K."/>
            <person name="Takaki Y."/>
            <person name="Yoshida Y."/>
            <person name="Baba S."/>
            <person name="Kobayashi G."/>
            <person name="Nagasaki K."/>
            <person name="Hano T."/>
            <person name="Tomaru Y."/>
        </authorList>
    </citation>
    <scope>NUCLEOTIDE SEQUENCE [LARGE SCALE GENOMIC DNA]</scope>
    <source>
        <strain evidence="14 15">NIES-3715</strain>
    </source>
</reference>
<evidence type="ECO:0000313" key="15">
    <source>
        <dbReference type="Proteomes" id="UP001054902"/>
    </source>
</evidence>
<dbReference type="GO" id="GO:0030659">
    <property type="term" value="C:cytoplasmic vesicle membrane"/>
    <property type="evidence" value="ECO:0007669"/>
    <property type="project" value="UniProtKB-SubCell"/>
</dbReference>
<dbReference type="InterPro" id="IPR000195">
    <property type="entry name" value="Rab-GAP-TBC_dom"/>
</dbReference>
<evidence type="ECO:0000259" key="12">
    <source>
        <dbReference type="PROSITE" id="PS50086"/>
    </source>
</evidence>
<sequence>MNYLRKISSTLSGSKPKEETWRTKLAEASSRDALEEPENHPMRMYVMSVDALCGTEIDQKLPDGWGEKPPLVEEGKNEGRKLKAMCRDGIPQALRSAIWITSIVKVSRPYQSKEENEEFGTLAKVKILHHGWDYVLTTLFPDESDKEAATIPNFGMDPKEVEAYLIQDHMMQDGKLCAKGVEGVKALTLVLYVAKENLGIEYCPLLPDLSALFLSVMPESYVYACIREMTNSDSYYFPMSKTEHLAWCKSFGDLMRKMYPQTAMAMSRCGALTPEGLDPIFRRFFVGILKKDHIMRILDVYTIEGYKVIFRLGTVILCLAHAYMKPSELKSNKSFWAGVKRVTHSEQFLFDILIKQAYGFNGKKYRSRRSFPRRRFIQKLIRYNEAWAENNAGEDGDLLITNKPLGFVEKDIPIVLAKNASERFSLAEFLPFAYKDTKLELIYSSNVHGRSNDMFYKHCSRAKHTITLIEVLNTGATIGMFATETWHRSSKTYGDGECVLFRLKPDPECWHWTHDIEKTMHILGSGDEEDLEEMQSEIAKEHFMYSGADFISMGAGEDGSAGIRLENDLSRGFSSTARGFNNDPLVGPEYQQFDVGLVEVYHLLRELDGRAIDGEEDIWKGMFD</sequence>
<dbReference type="Pfam" id="PF00566">
    <property type="entry name" value="RabGAP-TBC"/>
    <property type="match status" value="1"/>
</dbReference>
<keyword evidence="8" id="KW-0968">Cytoplasmic vesicle</keyword>
<dbReference type="PANTHER" id="PTHR23354">
    <property type="entry name" value="NUCLEOLAR PROTEIN 7/ESTROGEN RECEPTOR COACTIVATOR-RELATED"/>
    <property type="match status" value="1"/>
</dbReference>
<gene>
    <name evidence="14" type="ORF">CTEN210_15050</name>
</gene>
<evidence type="ECO:0000256" key="11">
    <source>
        <dbReference type="SAM" id="MobiDB-lite"/>
    </source>
</evidence>
<dbReference type="Gene3D" id="1.10.472.80">
    <property type="entry name" value="Ypt/Rab-GAP domain of gyp1p, domain 3"/>
    <property type="match status" value="1"/>
</dbReference>
<keyword evidence="5" id="KW-0770">Synapse</keyword>
<name>A0AAD3D9L8_9STRA</name>
<evidence type="ECO:0000256" key="3">
    <source>
        <dbReference type="ARBA" id="ARBA00004184"/>
    </source>
</evidence>
<dbReference type="Proteomes" id="UP001054902">
    <property type="component" value="Unassembled WGS sequence"/>
</dbReference>
<evidence type="ECO:0000256" key="8">
    <source>
        <dbReference type="ARBA" id="ARBA00023329"/>
    </source>
</evidence>
<keyword evidence="6" id="KW-0496">Mitochondrion</keyword>
<proteinExistence type="inferred from homology"/>
<accession>A0AAD3D9L8</accession>
<organism evidence="14 15">
    <name type="scientific">Chaetoceros tenuissimus</name>
    <dbReference type="NCBI Taxonomy" id="426638"/>
    <lineage>
        <taxon>Eukaryota</taxon>
        <taxon>Sar</taxon>
        <taxon>Stramenopiles</taxon>
        <taxon>Ochrophyta</taxon>
        <taxon>Bacillariophyta</taxon>
        <taxon>Coscinodiscophyceae</taxon>
        <taxon>Chaetocerotophycidae</taxon>
        <taxon>Chaetocerotales</taxon>
        <taxon>Chaetocerotaceae</taxon>
        <taxon>Chaetoceros</taxon>
    </lineage>
</organism>
<dbReference type="EMBL" id="BLLK01000062">
    <property type="protein sequence ID" value="GFH58574.1"/>
    <property type="molecule type" value="Genomic_DNA"/>
</dbReference>
<feature type="region of interest" description="Disordered" evidence="11">
    <location>
        <begin position="1"/>
        <end position="39"/>
    </location>
</feature>
<evidence type="ECO:0000259" key="13">
    <source>
        <dbReference type="PROSITE" id="PS51886"/>
    </source>
</evidence>
<evidence type="ECO:0000256" key="1">
    <source>
        <dbReference type="ARBA" id="ARBA00004156"/>
    </source>
</evidence>
<feature type="domain" description="Rab-GAP TBC" evidence="12">
    <location>
        <begin position="89"/>
        <end position="305"/>
    </location>
</feature>
<evidence type="ECO:0000256" key="4">
    <source>
        <dbReference type="ARBA" id="ARBA00009540"/>
    </source>
</evidence>
<evidence type="ECO:0000256" key="9">
    <source>
        <dbReference type="ARBA" id="ARBA00034103"/>
    </source>
</evidence>
<evidence type="ECO:0000256" key="10">
    <source>
        <dbReference type="ARBA" id="ARBA00040604"/>
    </source>
</evidence>
<evidence type="ECO:0000256" key="5">
    <source>
        <dbReference type="ARBA" id="ARBA00023018"/>
    </source>
</evidence>
<comment type="caution">
    <text evidence="14">The sequence shown here is derived from an EMBL/GenBank/DDBJ whole genome shotgun (WGS) entry which is preliminary data.</text>
</comment>
<dbReference type="InterPro" id="IPR006571">
    <property type="entry name" value="TLDc_dom"/>
</dbReference>
<feature type="domain" description="TLDc" evidence="13">
    <location>
        <begin position="414"/>
        <end position="604"/>
    </location>
</feature>
<dbReference type="PROSITE" id="PS50086">
    <property type="entry name" value="TBC_RABGAP"/>
    <property type="match status" value="1"/>
</dbReference>
<dbReference type="Pfam" id="PF07534">
    <property type="entry name" value="TLD"/>
    <property type="match status" value="1"/>
</dbReference>
<dbReference type="PANTHER" id="PTHR23354:SF62">
    <property type="entry name" value="MUSTARD, ISOFORM V"/>
    <property type="match status" value="1"/>
</dbReference>
<evidence type="ECO:0000256" key="2">
    <source>
        <dbReference type="ARBA" id="ARBA00004173"/>
    </source>
</evidence>
<keyword evidence="7" id="KW-0472">Membrane</keyword>
<dbReference type="AlphaFoldDB" id="A0AAD3D9L8"/>
<comment type="subcellular location">
    <subcellularLocation>
        <location evidence="1">Cytoplasmic vesicle membrane</location>
    </subcellularLocation>
    <subcellularLocation>
        <location evidence="3">Endomembrane system</location>
        <topology evidence="3">Peripheral membrane protein</topology>
    </subcellularLocation>
    <subcellularLocation>
        <location evidence="2">Mitochondrion</location>
    </subcellularLocation>
    <subcellularLocation>
        <location evidence="9">Synapse</location>
    </subcellularLocation>
</comment>
<dbReference type="SUPFAM" id="SSF47923">
    <property type="entry name" value="Ypt/Rab-GAP domain of gyp1p"/>
    <property type="match status" value="1"/>
</dbReference>
<comment type="similarity">
    <text evidence="4">Belongs to the OXR1 family.</text>
</comment>